<feature type="domain" description="KilA-N" evidence="1">
    <location>
        <begin position="35"/>
        <end position="143"/>
    </location>
</feature>
<reference evidence="2" key="1">
    <citation type="journal article" date="2013" name="J. Virol.">
        <title>New Insights into the Evolution of Entomopoxvirinae from the Complete Genome Sequences of Four Entomopoxviruses Infecting Adoxophyes honmai, Choristoneura biennis, Choristoneura rosaceana, and Mythimna separata.</title>
        <authorList>
            <person name="Theze J."/>
            <person name="Takatsuka J."/>
            <person name="Li Z."/>
            <person name="Gallais J."/>
            <person name="Doucet D."/>
            <person name="Arif B."/>
            <person name="Nakai M."/>
            <person name="Herniou E.A."/>
        </authorList>
    </citation>
    <scope>NUCLEOTIDE SEQUENCE</scope>
    <source>
        <strain evidence="2">Tokyo</strain>
    </source>
</reference>
<proteinExistence type="predicted"/>
<dbReference type="RefSeq" id="YP_008003927.1">
    <property type="nucleotide sequence ID" value="NC_021247.1"/>
</dbReference>
<keyword evidence="3" id="KW-1185">Reference proteome</keyword>
<dbReference type="EMBL" id="HF679131">
    <property type="protein sequence ID" value="CCU55425.1"/>
    <property type="molecule type" value="Genomic_DNA"/>
</dbReference>
<name>A0A916P663_9POXV</name>
<gene>
    <name evidence="2" type="ORF">AHEV_104</name>
</gene>
<dbReference type="InterPro" id="IPR017880">
    <property type="entry name" value="KilA_N"/>
</dbReference>
<sequence length="152" mass="18361">MIFFFTNDFYEKIYINIKINMSIENIKYKLINHSYYYVTINDNFNIIIDISTGFFNASKLCTFKNKSFKKWKRLKKTKKLFDIVEDNTDNISLYEYEIGDAYEYDPQHNEYSGIYVSKYIILNIASWISLPCYINCLDIINNYYIICNNIYF</sequence>
<dbReference type="Pfam" id="PF04383">
    <property type="entry name" value="KilA-N"/>
    <property type="match status" value="1"/>
</dbReference>
<protein>
    <submittedName>
        <fullName evidence="2">N1R/p28-like protein</fullName>
    </submittedName>
</protein>
<organism evidence="2 3">
    <name type="scientific">Adoxophyes honmai entomopoxvirus 'L'</name>
    <dbReference type="NCBI Taxonomy" id="1293540"/>
    <lineage>
        <taxon>Viruses</taxon>
        <taxon>Varidnaviria</taxon>
        <taxon>Bamfordvirae</taxon>
        <taxon>Nucleocytoviricota</taxon>
        <taxon>Pokkesviricetes</taxon>
        <taxon>Chitovirales</taxon>
        <taxon>Poxviridae</taxon>
        <taxon>Entomopoxvirinae</taxon>
        <taxon>Betaentomopoxvirus</taxon>
        <taxon>Betaentomopoxvirus ahonmai</taxon>
    </lineage>
</organism>
<dbReference type="PROSITE" id="PS51301">
    <property type="entry name" value="KILA_N"/>
    <property type="match status" value="1"/>
</dbReference>
<dbReference type="KEGG" id="vg:15614033"/>
<dbReference type="InterPro" id="IPR018004">
    <property type="entry name" value="KilA/APSES_HTH"/>
</dbReference>
<evidence type="ECO:0000313" key="2">
    <source>
        <dbReference type="EMBL" id="CCU55425.1"/>
    </source>
</evidence>
<dbReference type="GeneID" id="15614033"/>
<accession>A0A916P663</accession>
<dbReference type="Proteomes" id="UP000792575">
    <property type="component" value="Genome"/>
</dbReference>
<evidence type="ECO:0000259" key="1">
    <source>
        <dbReference type="PROSITE" id="PS51301"/>
    </source>
</evidence>
<evidence type="ECO:0000313" key="3">
    <source>
        <dbReference type="Proteomes" id="UP000792575"/>
    </source>
</evidence>